<dbReference type="SUPFAM" id="SSF52540">
    <property type="entry name" value="P-loop containing nucleoside triphosphate hydrolases"/>
    <property type="match status" value="1"/>
</dbReference>
<comment type="caution">
    <text evidence="6">The sequence shown here is derived from an EMBL/GenBank/DDBJ whole genome shotgun (WGS) entry which is preliminary data.</text>
</comment>
<evidence type="ECO:0000256" key="3">
    <source>
        <dbReference type="ARBA" id="ARBA00022840"/>
    </source>
</evidence>
<dbReference type="AlphaFoldDB" id="A0AAV4L9U7"/>
<dbReference type="PANTHER" id="PTHR30258:SF2">
    <property type="entry name" value="COMG OPERON PROTEIN 1"/>
    <property type="match status" value="1"/>
</dbReference>
<dbReference type="Pfam" id="PF05157">
    <property type="entry name" value="MshEN"/>
    <property type="match status" value="1"/>
</dbReference>
<keyword evidence="2" id="KW-0547">Nucleotide-binding</keyword>
<protein>
    <submittedName>
        <fullName evidence="6">Type II secretion system protein E</fullName>
    </submittedName>
</protein>
<dbReference type="GO" id="GO:0016887">
    <property type="term" value="F:ATP hydrolysis activity"/>
    <property type="evidence" value="ECO:0007669"/>
    <property type="project" value="TreeGrafter"/>
</dbReference>
<dbReference type="Proteomes" id="UP001057291">
    <property type="component" value="Unassembled WGS sequence"/>
</dbReference>
<evidence type="ECO:0000259" key="5">
    <source>
        <dbReference type="Pfam" id="PF05157"/>
    </source>
</evidence>
<organism evidence="6 7">
    <name type="scientific">Collibacillus ludicampi</name>
    <dbReference type="NCBI Taxonomy" id="2771369"/>
    <lineage>
        <taxon>Bacteria</taxon>
        <taxon>Bacillati</taxon>
        <taxon>Bacillota</taxon>
        <taxon>Bacilli</taxon>
        <taxon>Bacillales</taxon>
        <taxon>Alicyclobacillaceae</taxon>
        <taxon>Collibacillus</taxon>
    </lineage>
</organism>
<evidence type="ECO:0000259" key="4">
    <source>
        <dbReference type="Pfam" id="PF00437"/>
    </source>
</evidence>
<sequence length="551" mass="62139">MARKRLGDLLLENGLITEEQLEEALFEQKKSGLPLGTLLTQKGIITEQQLIEAIEFQLGVPHVKLENFLIEKEVIDLVPEELARRYKVMPLKKRGNRLTLAMADPLDYFAIDDIRMTVGMSIDPVIATRSSLDQAIEKYYGFQHSLTEVLKDVSVDEMTEEQVRSDDAPIVRMVNQLIEQAVEERASDIHIDAQRTEVVVRFRIDGELHTQMRLPKHLQSVLTARIKIMASLNIAERRLPQDGRIQLQVRGRMIDLRVATLPTIFGEKVVLRILDKQNLLQVEQLGFSEKNLQLFKDMIESAHGIILVTGPTGSGKSSTLYAALQKLNSEQKNLITIEDPVEYQLDGINQVQVNPAAGLTFAAGLRSILREDPNIIMIGEIRDQETAEIAFRAALTGHLVLSTLHTNDAPSTITRLIDMGIEPYLIASTLRGVVAQRLVRKICTQCREEYVPSPYETALLEECGLSAGKLWRGRGCRTCHQTGYRGRLAIHELLPVDGQIRNFVRENKPADVYREWAEKHGYRNMLADGMGKVIQGLTTFDEVLRQVILSE</sequence>
<dbReference type="InterPro" id="IPR037257">
    <property type="entry name" value="T2SS_E_N_sf"/>
</dbReference>
<comment type="similarity">
    <text evidence="1">Belongs to the GSP E family.</text>
</comment>
<keyword evidence="3" id="KW-0067">ATP-binding</keyword>
<dbReference type="RefSeq" id="WP_282197879.1">
    <property type="nucleotide sequence ID" value="NZ_BOQE01000001.1"/>
</dbReference>
<dbReference type="Gene3D" id="3.30.450.90">
    <property type="match status" value="1"/>
</dbReference>
<dbReference type="GO" id="GO:0005886">
    <property type="term" value="C:plasma membrane"/>
    <property type="evidence" value="ECO:0007669"/>
    <property type="project" value="TreeGrafter"/>
</dbReference>
<proteinExistence type="inferred from homology"/>
<keyword evidence="7" id="KW-1185">Reference proteome</keyword>
<dbReference type="InterPro" id="IPR001482">
    <property type="entry name" value="T2SS/T4SS_dom"/>
</dbReference>
<dbReference type="FunFam" id="3.30.300.160:FF:000002">
    <property type="entry name" value="Type II secretion system protein E"/>
    <property type="match status" value="1"/>
</dbReference>
<dbReference type="FunFam" id="3.40.50.300:FF:000398">
    <property type="entry name" value="Type IV pilus assembly ATPase PilB"/>
    <property type="match status" value="1"/>
</dbReference>
<dbReference type="Gene3D" id="3.30.300.160">
    <property type="entry name" value="Type II secretion system, protein E, N-terminal domain"/>
    <property type="match status" value="1"/>
</dbReference>
<dbReference type="PANTHER" id="PTHR30258">
    <property type="entry name" value="TYPE II SECRETION SYSTEM PROTEIN GSPE-RELATED"/>
    <property type="match status" value="1"/>
</dbReference>
<dbReference type="Gene3D" id="3.40.50.300">
    <property type="entry name" value="P-loop containing nucleotide triphosphate hydrolases"/>
    <property type="match status" value="1"/>
</dbReference>
<dbReference type="CDD" id="cd01129">
    <property type="entry name" value="PulE-GspE-like"/>
    <property type="match status" value="1"/>
</dbReference>
<dbReference type="SUPFAM" id="SSF160246">
    <property type="entry name" value="EspE N-terminal domain-like"/>
    <property type="match status" value="1"/>
</dbReference>
<dbReference type="InterPro" id="IPR007831">
    <property type="entry name" value="T2SS_GspE_N"/>
</dbReference>
<name>A0AAV4L9U7_9BACL</name>
<dbReference type="EMBL" id="BOQE01000001">
    <property type="protein sequence ID" value="GIM44609.1"/>
    <property type="molecule type" value="Genomic_DNA"/>
</dbReference>
<dbReference type="Pfam" id="PF00437">
    <property type="entry name" value="T2SSE"/>
    <property type="match status" value="1"/>
</dbReference>
<evidence type="ECO:0000313" key="7">
    <source>
        <dbReference type="Proteomes" id="UP001057291"/>
    </source>
</evidence>
<dbReference type="InterPro" id="IPR027417">
    <property type="entry name" value="P-loop_NTPase"/>
</dbReference>
<evidence type="ECO:0000256" key="1">
    <source>
        <dbReference type="ARBA" id="ARBA00006611"/>
    </source>
</evidence>
<evidence type="ECO:0000313" key="6">
    <source>
        <dbReference type="EMBL" id="GIM44609.1"/>
    </source>
</evidence>
<evidence type="ECO:0000256" key="2">
    <source>
        <dbReference type="ARBA" id="ARBA00022741"/>
    </source>
</evidence>
<accession>A0AAV4L9U7</accession>
<dbReference type="FunFam" id="3.30.450.90:FF:000001">
    <property type="entry name" value="Type II secretion system ATPase GspE"/>
    <property type="match status" value="1"/>
</dbReference>
<gene>
    <name evidence="6" type="ORF">DNHGIG_01580</name>
</gene>
<feature type="domain" description="Type II secretion system protein GspE N-terminal" evidence="5">
    <location>
        <begin position="58"/>
        <end position="145"/>
    </location>
</feature>
<dbReference type="GO" id="GO:0005524">
    <property type="term" value="F:ATP binding"/>
    <property type="evidence" value="ECO:0007669"/>
    <property type="project" value="UniProtKB-KW"/>
</dbReference>
<feature type="domain" description="Bacterial type II secretion system protein E" evidence="4">
    <location>
        <begin position="165"/>
        <end position="545"/>
    </location>
</feature>
<reference evidence="6" key="1">
    <citation type="journal article" date="2023" name="Int. J. Syst. Evol. Microbiol.">
        <title>Collibacillus ludicampi gen. nov., sp. nov., a new soil bacterium of the family Alicyclobacillaceae.</title>
        <authorList>
            <person name="Jojima T."/>
            <person name="Ioku Y."/>
            <person name="Fukuta Y."/>
            <person name="Shirasaka N."/>
            <person name="Matsumura Y."/>
            <person name="Mori M."/>
        </authorList>
    </citation>
    <scope>NUCLEOTIDE SEQUENCE</scope>
    <source>
        <strain evidence="6">TP075</strain>
    </source>
</reference>